<proteinExistence type="predicted"/>
<evidence type="ECO:0000313" key="3">
    <source>
        <dbReference type="Proteomes" id="UP000008804"/>
    </source>
</evidence>
<gene>
    <name evidence="2" type="ORF">FP2_01910</name>
</gene>
<name>D4K2Z2_9FIRM</name>
<feature type="signal peptide" evidence="1">
    <location>
        <begin position="1"/>
        <end position="21"/>
    </location>
</feature>
<reference evidence="2 3" key="1">
    <citation type="submission" date="2010-03" db="EMBL/GenBank/DDBJ databases">
        <title>The genome sequence of Faecalibacterium prausnitzii L2/6.</title>
        <authorList>
            <consortium name="metaHIT consortium -- http://www.metahit.eu/"/>
            <person name="Pajon A."/>
            <person name="Turner K."/>
            <person name="Parkhill J."/>
            <person name="Duncan S."/>
            <person name="Flint H."/>
        </authorList>
    </citation>
    <scope>NUCLEOTIDE SEQUENCE [LARGE SCALE GENOMIC DNA]</scope>
    <source>
        <strain evidence="3">L2-6</strain>
    </source>
</reference>
<dbReference type="PATRIC" id="fig|718252.3.peg.2889"/>
<dbReference type="AlphaFoldDB" id="D4K2Z2"/>
<organism evidence="2 3">
    <name type="scientific">Faecalibacterium prausnitzii L2-6</name>
    <dbReference type="NCBI Taxonomy" id="718252"/>
    <lineage>
        <taxon>Bacteria</taxon>
        <taxon>Bacillati</taxon>
        <taxon>Bacillota</taxon>
        <taxon>Clostridia</taxon>
        <taxon>Eubacteriales</taxon>
        <taxon>Oscillospiraceae</taxon>
        <taxon>Faecalibacterium</taxon>
    </lineage>
</organism>
<dbReference type="EMBL" id="FP929045">
    <property type="protein sequence ID" value="CBK97885.1"/>
    <property type="molecule type" value="Genomic_DNA"/>
</dbReference>
<dbReference type="BioCyc" id="FPRA718252:G1375-159-MONOMER"/>
<keyword evidence="1" id="KW-0732">Signal</keyword>
<dbReference type="STRING" id="718252.FP2_01910"/>
<feature type="chain" id="PRO_5038387941" evidence="1">
    <location>
        <begin position="22"/>
        <end position="172"/>
    </location>
</feature>
<reference evidence="2 3" key="2">
    <citation type="submission" date="2010-03" db="EMBL/GenBank/DDBJ databases">
        <authorList>
            <person name="Pajon A."/>
        </authorList>
    </citation>
    <scope>NUCLEOTIDE SEQUENCE [LARGE SCALE GENOMIC DNA]</scope>
    <source>
        <strain evidence="3">L2-6</strain>
    </source>
</reference>
<accession>D4K2Z2</accession>
<protein>
    <submittedName>
        <fullName evidence="2">Uncharacterized protein</fullName>
    </submittedName>
</protein>
<dbReference type="Proteomes" id="UP000008804">
    <property type="component" value="Chromosome"/>
</dbReference>
<evidence type="ECO:0000256" key="1">
    <source>
        <dbReference type="SAM" id="SignalP"/>
    </source>
</evidence>
<keyword evidence="3" id="KW-1185">Reference proteome</keyword>
<dbReference type="RefSeq" id="WP_015563651.1">
    <property type="nucleotide sequence ID" value="NC_021042.1"/>
</dbReference>
<sequence length="172" mass="18779">MKLTKKLLAMALAGVMLLTILTGCSSGKSGDRLAEEYMATFLSENLGDVPITHDVPEIKTVAEKFDAAWLNPKGGWNISSRASSADMRYKALQDVFGSYKSGYSVHLYACEVDSKQSELHQTMRVMSTIGYGLSVYSTSFTSLTAAKCATRLVTRGDKSYRIAVIIYDYTAG</sequence>
<dbReference type="KEGG" id="fpr:FP2_01910"/>
<dbReference type="PROSITE" id="PS51257">
    <property type="entry name" value="PROKAR_LIPOPROTEIN"/>
    <property type="match status" value="1"/>
</dbReference>
<evidence type="ECO:0000313" key="2">
    <source>
        <dbReference type="EMBL" id="CBK97885.1"/>
    </source>
</evidence>
<dbReference type="HOGENOM" id="CLU_1553001_0_0_9"/>